<dbReference type="EMBL" id="MNPL01006148">
    <property type="protein sequence ID" value="OQR75586.1"/>
    <property type="molecule type" value="Genomic_DNA"/>
</dbReference>
<name>A0A1V9XQ22_9ACAR</name>
<dbReference type="InParanoid" id="A0A1V9XQ22"/>
<comment type="caution">
    <text evidence="2">The sequence shown here is derived from an EMBL/GenBank/DDBJ whole genome shotgun (WGS) entry which is preliminary data.</text>
</comment>
<evidence type="ECO:0000256" key="1">
    <source>
        <dbReference type="SAM" id="MobiDB-lite"/>
    </source>
</evidence>
<keyword evidence="3" id="KW-1185">Reference proteome</keyword>
<dbReference type="AlphaFoldDB" id="A0A1V9XQ22"/>
<reference evidence="2 3" key="1">
    <citation type="journal article" date="2017" name="Gigascience">
        <title>Draft genome of the honey bee ectoparasitic mite, Tropilaelaps mercedesae, is shaped by the parasitic life history.</title>
        <authorList>
            <person name="Dong X."/>
            <person name="Armstrong S.D."/>
            <person name="Xia D."/>
            <person name="Makepeace B.L."/>
            <person name="Darby A.C."/>
            <person name="Kadowaki T."/>
        </authorList>
    </citation>
    <scope>NUCLEOTIDE SEQUENCE [LARGE SCALE GENOMIC DNA]</scope>
    <source>
        <strain evidence="2">Wuxi-XJTLU</strain>
    </source>
</reference>
<dbReference type="Proteomes" id="UP000192247">
    <property type="component" value="Unassembled WGS sequence"/>
</dbReference>
<evidence type="ECO:0000313" key="2">
    <source>
        <dbReference type="EMBL" id="OQR75586.1"/>
    </source>
</evidence>
<gene>
    <name evidence="2" type="ORF">BIW11_08320</name>
</gene>
<proteinExistence type="predicted"/>
<sequence>MGVRDGPTDQKYAELDELCADLKPWEKDYILLRMELVLKKIDRQCLLQRRQLQADQKTLPLVRDMDAMQEQVNGFKGWLLQNLRSKASAWDLDRLIELRVSPRSRTTPATLAALDAMMELLPNELTIECRRCEHCEFALTDVASSELHVLLSHGNDTQIATCVRGKGFSNIVQMMLKPHDTLDIRVRGPAFTPIGYVANCDLARNSVDPISLLGYGSMNLFCKPDTELLLIIRLWTRPDAELEFQEAALGGGGGGGGGGNLSSSVTRALVVVSRKKKIADIDIVSATTKRFNEVRLRADDQLELRFQNPPPKWLGMGPNKRRIMEKLEREIRRLETLEREWLHLRVEFLLEKIIMTLRAQHASVKAFDDSADLLVTLDDSMQSTEAFQQWFRQCIECDEKNTIENYLRCGVGISQDDSRAVRKILSQMMYLLPRWLNADIEGCFCAKQHLLLELRKGYRVSMLQGTRTVFADFNADDVREDHKAVLQISLDPCSPMQITVYVRHTGLNIFAFFGHWDRTVYFDESFDPVTLLGFEGSLCGRGKVEVVGAVRLWPTPDCETQYQELLTERTFNTTTVEISTEDLTTEKSSRNSSAEETTDSNSDQTR</sequence>
<feature type="compositionally biased region" description="Polar residues" evidence="1">
    <location>
        <begin position="590"/>
        <end position="606"/>
    </location>
</feature>
<evidence type="ECO:0000313" key="3">
    <source>
        <dbReference type="Proteomes" id="UP000192247"/>
    </source>
</evidence>
<accession>A0A1V9XQ22</accession>
<organism evidence="2 3">
    <name type="scientific">Tropilaelaps mercedesae</name>
    <dbReference type="NCBI Taxonomy" id="418985"/>
    <lineage>
        <taxon>Eukaryota</taxon>
        <taxon>Metazoa</taxon>
        <taxon>Ecdysozoa</taxon>
        <taxon>Arthropoda</taxon>
        <taxon>Chelicerata</taxon>
        <taxon>Arachnida</taxon>
        <taxon>Acari</taxon>
        <taxon>Parasitiformes</taxon>
        <taxon>Mesostigmata</taxon>
        <taxon>Gamasina</taxon>
        <taxon>Dermanyssoidea</taxon>
        <taxon>Laelapidae</taxon>
        <taxon>Tropilaelaps</taxon>
    </lineage>
</organism>
<feature type="region of interest" description="Disordered" evidence="1">
    <location>
        <begin position="576"/>
        <end position="606"/>
    </location>
</feature>
<protein>
    <submittedName>
        <fullName evidence="2">Uncharacterized protein</fullName>
    </submittedName>
</protein>